<organism evidence="2 3">
    <name type="scientific">Salinimicrobium marinum</name>
    <dbReference type="NCBI Taxonomy" id="680283"/>
    <lineage>
        <taxon>Bacteria</taxon>
        <taxon>Pseudomonadati</taxon>
        <taxon>Bacteroidota</taxon>
        <taxon>Flavobacteriia</taxon>
        <taxon>Flavobacteriales</taxon>
        <taxon>Flavobacteriaceae</taxon>
        <taxon>Salinimicrobium</taxon>
    </lineage>
</organism>
<dbReference type="RefSeq" id="WP_189605416.1">
    <property type="nucleotide sequence ID" value="NZ_BMXB01000014.1"/>
</dbReference>
<sequence>MANKYFFIAVLLHSFISTAQDITKVYLEADFNTKISIGETSREIVMYENHTVDVPKVSKFYNEVYGITLSMNYQLSENFAAGVGSGVNFALYDNHPVLADEYQHRIFIPFFLRLRGQKYLSSKSFILSDLNAGYNYANSAFGNSQNGYHFRERGGYLLNLNLGIGTKIYRFTPIFKLGYELNQFSHENSLEWIGDGMSYDDKVKYKIYYHLLTFSLSMKL</sequence>
<protein>
    <recommendedName>
        <fullName evidence="4">Outer membrane protein beta-barrel domain-containing protein</fullName>
    </recommendedName>
</protein>
<evidence type="ECO:0000313" key="2">
    <source>
        <dbReference type="EMBL" id="GHA45397.1"/>
    </source>
</evidence>
<name>A0A918SI59_9FLAO</name>
<evidence type="ECO:0000256" key="1">
    <source>
        <dbReference type="SAM" id="SignalP"/>
    </source>
</evidence>
<keyword evidence="3" id="KW-1185">Reference proteome</keyword>
<proteinExistence type="predicted"/>
<reference evidence="2" key="2">
    <citation type="submission" date="2020-09" db="EMBL/GenBank/DDBJ databases">
        <authorList>
            <person name="Sun Q."/>
            <person name="Kim S."/>
        </authorList>
    </citation>
    <scope>NUCLEOTIDE SEQUENCE</scope>
    <source>
        <strain evidence="2">KCTC 12719</strain>
    </source>
</reference>
<feature type="signal peptide" evidence="1">
    <location>
        <begin position="1"/>
        <end position="19"/>
    </location>
</feature>
<dbReference type="Proteomes" id="UP000610456">
    <property type="component" value="Unassembled WGS sequence"/>
</dbReference>
<dbReference type="EMBL" id="BMXB01000014">
    <property type="protein sequence ID" value="GHA45397.1"/>
    <property type="molecule type" value="Genomic_DNA"/>
</dbReference>
<gene>
    <name evidence="2" type="ORF">GCM10007103_28060</name>
</gene>
<reference evidence="2" key="1">
    <citation type="journal article" date="2014" name="Int. J. Syst. Evol. Microbiol.">
        <title>Complete genome sequence of Corynebacterium casei LMG S-19264T (=DSM 44701T), isolated from a smear-ripened cheese.</title>
        <authorList>
            <consortium name="US DOE Joint Genome Institute (JGI-PGF)"/>
            <person name="Walter F."/>
            <person name="Albersmeier A."/>
            <person name="Kalinowski J."/>
            <person name="Ruckert C."/>
        </authorList>
    </citation>
    <scope>NUCLEOTIDE SEQUENCE</scope>
    <source>
        <strain evidence="2">KCTC 12719</strain>
    </source>
</reference>
<keyword evidence="1" id="KW-0732">Signal</keyword>
<evidence type="ECO:0008006" key="4">
    <source>
        <dbReference type="Google" id="ProtNLM"/>
    </source>
</evidence>
<feature type="chain" id="PRO_5037011331" description="Outer membrane protein beta-barrel domain-containing protein" evidence="1">
    <location>
        <begin position="20"/>
        <end position="220"/>
    </location>
</feature>
<accession>A0A918SI59</accession>
<comment type="caution">
    <text evidence="2">The sequence shown here is derived from an EMBL/GenBank/DDBJ whole genome shotgun (WGS) entry which is preliminary data.</text>
</comment>
<evidence type="ECO:0000313" key="3">
    <source>
        <dbReference type="Proteomes" id="UP000610456"/>
    </source>
</evidence>
<dbReference type="AlphaFoldDB" id="A0A918SI59"/>